<dbReference type="PRINTS" id="PR01607">
    <property type="entry name" value="APYRASEFAMLY"/>
</dbReference>
<dbReference type="InterPro" id="IPR036907">
    <property type="entry name" value="5'-Nucleotdase_C_sf"/>
</dbReference>
<feature type="domain" description="5'-Nucleotidase C-terminal" evidence="5">
    <location>
        <begin position="346"/>
        <end position="475"/>
    </location>
</feature>
<dbReference type="EMBL" id="CP036287">
    <property type="protein sequence ID" value="QDU69303.1"/>
    <property type="molecule type" value="Genomic_DNA"/>
</dbReference>
<feature type="signal peptide" evidence="3">
    <location>
        <begin position="1"/>
        <end position="26"/>
    </location>
</feature>
<evidence type="ECO:0000313" key="7">
    <source>
        <dbReference type="Proteomes" id="UP000316921"/>
    </source>
</evidence>
<dbReference type="AlphaFoldDB" id="A0A518BQP5"/>
<dbReference type="InterPro" id="IPR006179">
    <property type="entry name" value="5_nucleotidase/apyrase"/>
</dbReference>
<dbReference type="InterPro" id="IPR004843">
    <property type="entry name" value="Calcineurin-like_PHP"/>
</dbReference>
<feature type="domain" description="Calcineurin-like phosphoesterase" evidence="4">
    <location>
        <begin position="40"/>
        <end position="255"/>
    </location>
</feature>
<evidence type="ECO:0000313" key="6">
    <source>
        <dbReference type="EMBL" id="QDU69303.1"/>
    </source>
</evidence>
<organism evidence="6 7">
    <name type="scientific">Engelhardtia mirabilis</name>
    <dbReference type="NCBI Taxonomy" id="2528011"/>
    <lineage>
        <taxon>Bacteria</taxon>
        <taxon>Pseudomonadati</taxon>
        <taxon>Planctomycetota</taxon>
        <taxon>Planctomycetia</taxon>
        <taxon>Planctomycetia incertae sedis</taxon>
        <taxon>Engelhardtia</taxon>
    </lineage>
</organism>
<keyword evidence="6" id="KW-0255">Endonuclease</keyword>
<dbReference type="Proteomes" id="UP000316921">
    <property type="component" value="Chromosome"/>
</dbReference>
<dbReference type="InterPro" id="IPR008334">
    <property type="entry name" value="5'-Nucleotdase_C"/>
</dbReference>
<evidence type="ECO:0000259" key="5">
    <source>
        <dbReference type="Pfam" id="PF02872"/>
    </source>
</evidence>
<keyword evidence="2 3" id="KW-0732">Signal</keyword>
<dbReference type="GO" id="GO:0000166">
    <property type="term" value="F:nucleotide binding"/>
    <property type="evidence" value="ECO:0007669"/>
    <property type="project" value="UniProtKB-KW"/>
</dbReference>
<dbReference type="Pfam" id="PF02872">
    <property type="entry name" value="5_nucleotid_C"/>
    <property type="match status" value="1"/>
</dbReference>
<dbReference type="GO" id="GO:0004519">
    <property type="term" value="F:endonuclease activity"/>
    <property type="evidence" value="ECO:0007669"/>
    <property type="project" value="UniProtKB-KW"/>
</dbReference>
<sequence length="517" mass="55589" precursor="true">MQATRLAPRSFLLVLASILLAVPAPAPPAAQDSPQPIHLVVLHTNDVHGQALPRAATWIEDRKVDVGGLVRVSEFIEQVRAEHTGPGRGVLVLDGGDWFQGTPEGAVDAGLPFVQALVAVGYDAMAIGNHEFDLGLAPLRRILTEAAPPAVCANLRLPDDSARVDWVEPWRVIERAGLRIGIVGLVEQGTPFITHPESRTLVFEEECAALARAEAELADRVDLIVPLTHCGVSVDRRLAECDPSLQLIVGGHSHTFLRSGVRSGDTLIVQAGSKATVVGRVDLMIDPVTKRVLESTARLIELERAPEGEPANAEVAARVERLAAAAEEAMGETVGQLAGPIEPGDNLRSMAIGNWIADVFRVGADAEIGIHNRGGIRKQLVPGPLTRRDLFELLPFPNTVVVLELTGAELMQSVEGKLLGVARSMLEVSGMRIGYALDAEGLIERVALTVGGEPVDPDRVYRVATNSFLADGGDRLFEFDHEVPRIDTGTLLRDLLERDLAERGTVTPPADDRYLEL</sequence>
<dbReference type="InterPro" id="IPR006146">
    <property type="entry name" value="5'-Nucleotdase_CS"/>
</dbReference>
<dbReference type="GO" id="GO:0046872">
    <property type="term" value="F:metal ion binding"/>
    <property type="evidence" value="ECO:0007669"/>
    <property type="project" value="InterPro"/>
</dbReference>
<dbReference type="Gene3D" id="3.90.780.10">
    <property type="entry name" value="5'-Nucleotidase, C-terminal domain"/>
    <property type="match status" value="1"/>
</dbReference>
<evidence type="ECO:0000256" key="1">
    <source>
        <dbReference type="ARBA" id="ARBA00006654"/>
    </source>
</evidence>
<comment type="similarity">
    <text evidence="1 3">Belongs to the 5'-nucleotidase family.</text>
</comment>
<dbReference type="EC" id="3.1.31.-" evidence="6"/>
<dbReference type="Pfam" id="PF00149">
    <property type="entry name" value="Metallophos"/>
    <property type="match status" value="1"/>
</dbReference>
<reference evidence="6 7" key="1">
    <citation type="submission" date="2019-02" db="EMBL/GenBank/DDBJ databases">
        <title>Deep-cultivation of Planctomycetes and their phenomic and genomic characterization uncovers novel biology.</title>
        <authorList>
            <person name="Wiegand S."/>
            <person name="Jogler M."/>
            <person name="Boedeker C."/>
            <person name="Pinto D."/>
            <person name="Vollmers J."/>
            <person name="Rivas-Marin E."/>
            <person name="Kohn T."/>
            <person name="Peeters S.H."/>
            <person name="Heuer A."/>
            <person name="Rast P."/>
            <person name="Oberbeckmann S."/>
            <person name="Bunk B."/>
            <person name="Jeske O."/>
            <person name="Meyerdierks A."/>
            <person name="Storesund J.E."/>
            <person name="Kallscheuer N."/>
            <person name="Luecker S."/>
            <person name="Lage O.M."/>
            <person name="Pohl T."/>
            <person name="Merkel B.J."/>
            <person name="Hornburger P."/>
            <person name="Mueller R.-W."/>
            <person name="Bruemmer F."/>
            <person name="Labrenz M."/>
            <person name="Spormann A.M."/>
            <person name="Op den Camp H."/>
            <person name="Overmann J."/>
            <person name="Amann R."/>
            <person name="Jetten M.S.M."/>
            <person name="Mascher T."/>
            <person name="Medema M.H."/>
            <person name="Devos D.P."/>
            <person name="Kaster A.-K."/>
            <person name="Ovreas L."/>
            <person name="Rohde M."/>
            <person name="Galperin M.Y."/>
            <person name="Jogler C."/>
        </authorList>
    </citation>
    <scope>NUCLEOTIDE SEQUENCE [LARGE SCALE GENOMIC DNA]</scope>
    <source>
        <strain evidence="6 7">Pla133</strain>
    </source>
</reference>
<dbReference type="PANTHER" id="PTHR11575:SF24">
    <property type="entry name" value="5'-NUCLEOTIDASE"/>
    <property type="match status" value="1"/>
</dbReference>
<dbReference type="Gene3D" id="3.60.21.10">
    <property type="match status" value="1"/>
</dbReference>
<dbReference type="InterPro" id="IPR029052">
    <property type="entry name" value="Metallo-depent_PP-like"/>
</dbReference>
<feature type="chain" id="PRO_5022252515" evidence="3">
    <location>
        <begin position="27"/>
        <end position="517"/>
    </location>
</feature>
<dbReference type="GO" id="GO:0009166">
    <property type="term" value="P:nucleotide catabolic process"/>
    <property type="evidence" value="ECO:0007669"/>
    <property type="project" value="InterPro"/>
</dbReference>
<dbReference type="SUPFAM" id="SSF55816">
    <property type="entry name" value="5'-nucleotidase (syn. UDP-sugar hydrolase), C-terminal domain"/>
    <property type="match status" value="1"/>
</dbReference>
<evidence type="ECO:0000259" key="4">
    <source>
        <dbReference type="Pfam" id="PF00149"/>
    </source>
</evidence>
<dbReference type="PANTHER" id="PTHR11575">
    <property type="entry name" value="5'-NUCLEOTIDASE-RELATED"/>
    <property type="match status" value="1"/>
</dbReference>
<dbReference type="RefSeq" id="WP_145069081.1">
    <property type="nucleotide sequence ID" value="NZ_CP036287.1"/>
</dbReference>
<dbReference type="KEGG" id="pbap:Pla133_44220"/>
<protein>
    <submittedName>
        <fullName evidence="6">Endonuclease YhcR</fullName>
        <ecNumber evidence="6">3.1.31.-</ecNumber>
    </submittedName>
</protein>
<accession>A0A518BQP5</accession>
<name>A0A518BQP5_9BACT</name>
<proteinExistence type="inferred from homology"/>
<dbReference type="GO" id="GO:0016788">
    <property type="term" value="F:hydrolase activity, acting on ester bonds"/>
    <property type="evidence" value="ECO:0007669"/>
    <property type="project" value="InterPro"/>
</dbReference>
<keyword evidence="6" id="KW-0540">Nuclease</keyword>
<dbReference type="CDD" id="cd00845">
    <property type="entry name" value="MPP_UshA_N_like"/>
    <property type="match status" value="1"/>
</dbReference>
<dbReference type="SUPFAM" id="SSF56300">
    <property type="entry name" value="Metallo-dependent phosphatases"/>
    <property type="match status" value="1"/>
</dbReference>
<keyword evidence="3 6" id="KW-0378">Hydrolase</keyword>
<evidence type="ECO:0000256" key="3">
    <source>
        <dbReference type="RuleBase" id="RU362119"/>
    </source>
</evidence>
<dbReference type="PROSITE" id="PS00786">
    <property type="entry name" value="5_NUCLEOTIDASE_2"/>
    <property type="match status" value="1"/>
</dbReference>
<keyword evidence="7" id="KW-1185">Reference proteome</keyword>
<keyword evidence="3" id="KW-0547">Nucleotide-binding</keyword>
<evidence type="ECO:0000256" key="2">
    <source>
        <dbReference type="ARBA" id="ARBA00022729"/>
    </source>
</evidence>
<gene>
    <name evidence="6" type="primary">yhcR</name>
    <name evidence="6" type="ORF">Pla133_44220</name>
</gene>